<evidence type="ECO:0000256" key="4">
    <source>
        <dbReference type="ARBA" id="ARBA00022801"/>
    </source>
</evidence>
<evidence type="ECO:0000256" key="1">
    <source>
        <dbReference type="ARBA" id="ARBA00022490"/>
    </source>
</evidence>
<comment type="subcellular location">
    <subcellularLocation>
        <location evidence="5">Cytoplasm</location>
    </subcellularLocation>
</comment>
<keyword evidence="8" id="KW-1185">Reference proteome</keyword>
<dbReference type="CDD" id="cd16964">
    <property type="entry name" value="YqgF"/>
    <property type="match status" value="1"/>
</dbReference>
<dbReference type="EC" id="3.1.-.-" evidence="5"/>
<dbReference type="InterPro" id="IPR037027">
    <property type="entry name" value="YqgF/RNaseH-like_dom_sf"/>
</dbReference>
<keyword evidence="1 5" id="KW-0963">Cytoplasm</keyword>
<evidence type="ECO:0000256" key="2">
    <source>
        <dbReference type="ARBA" id="ARBA00022517"/>
    </source>
</evidence>
<dbReference type="HAMAP" id="MF_00651">
    <property type="entry name" value="Nuclease_YqgF"/>
    <property type="match status" value="1"/>
</dbReference>
<comment type="caution">
    <text evidence="7">The sequence shown here is derived from an EMBL/GenBank/DDBJ whole genome shotgun (WGS) entry which is preliminary data.</text>
</comment>
<keyword evidence="3 5" id="KW-0540">Nuclease</keyword>
<reference evidence="7 8" key="1">
    <citation type="journal article" date="2012" name="J. Bacteriol.">
        <title>Genome Sequence of n-Alkane-Degrading Hydrocarboniphaga effusa Strain AP103T (ATCC BAA-332T).</title>
        <authorList>
            <person name="Chang H.K."/>
            <person name="Zylstra G.J."/>
            <person name="Chae J.C."/>
        </authorList>
    </citation>
    <scope>NUCLEOTIDE SEQUENCE [LARGE SCALE GENOMIC DNA]</scope>
    <source>
        <strain evidence="7 8">AP103</strain>
    </source>
</reference>
<evidence type="ECO:0000313" key="8">
    <source>
        <dbReference type="Proteomes" id="UP000003704"/>
    </source>
</evidence>
<keyword evidence="2 5" id="KW-0690">Ribosome biogenesis</keyword>
<name>I8T418_9GAMM</name>
<dbReference type="PANTHER" id="PTHR33317:SF4">
    <property type="entry name" value="POLYNUCLEOTIDYL TRANSFERASE, RIBONUCLEASE H-LIKE SUPERFAMILY PROTEIN"/>
    <property type="match status" value="1"/>
</dbReference>
<gene>
    <name evidence="7" type="ORF">WQQ_38600</name>
</gene>
<feature type="domain" description="YqgF/RNase H-like" evidence="6">
    <location>
        <begin position="4"/>
        <end position="103"/>
    </location>
</feature>
<dbReference type="GO" id="GO:0000967">
    <property type="term" value="P:rRNA 5'-end processing"/>
    <property type="evidence" value="ECO:0007669"/>
    <property type="project" value="UniProtKB-UniRule"/>
</dbReference>
<dbReference type="Pfam" id="PF03652">
    <property type="entry name" value="RuvX"/>
    <property type="match status" value="1"/>
</dbReference>
<evidence type="ECO:0000259" key="6">
    <source>
        <dbReference type="SMART" id="SM00732"/>
    </source>
</evidence>
<sequence>MSGGTYLAFDYGSKRIGTAVGDSLTQTARPLAAIAVHAQPDWAAVNKLIHEWRPVALIVGLPLDEDGSEQAITEPARRFARSLQQRSGLQVHLIDERYSSRAADYELRDARSSGRMNRRVRKGDRDGQAARIVLEQWLAEQG</sequence>
<comment type="similarity">
    <text evidence="5">Belongs to the YqgF HJR family.</text>
</comment>
<evidence type="ECO:0000313" key="7">
    <source>
        <dbReference type="EMBL" id="EIT68665.1"/>
    </source>
</evidence>
<dbReference type="InterPro" id="IPR005227">
    <property type="entry name" value="YqgF"/>
</dbReference>
<dbReference type="InterPro" id="IPR012337">
    <property type="entry name" value="RNaseH-like_sf"/>
</dbReference>
<dbReference type="EMBL" id="AKGD01000003">
    <property type="protein sequence ID" value="EIT68665.1"/>
    <property type="molecule type" value="Genomic_DNA"/>
</dbReference>
<dbReference type="InterPro" id="IPR006641">
    <property type="entry name" value="YqgF/RNaseH-like_dom"/>
</dbReference>
<dbReference type="OrthoDB" id="9796140at2"/>
<evidence type="ECO:0000256" key="5">
    <source>
        <dbReference type="HAMAP-Rule" id="MF_00651"/>
    </source>
</evidence>
<organism evidence="7 8">
    <name type="scientific">Hydrocarboniphaga effusa AP103</name>
    <dbReference type="NCBI Taxonomy" id="1172194"/>
    <lineage>
        <taxon>Bacteria</taxon>
        <taxon>Pseudomonadati</taxon>
        <taxon>Pseudomonadota</taxon>
        <taxon>Gammaproteobacteria</taxon>
        <taxon>Nevskiales</taxon>
        <taxon>Nevskiaceae</taxon>
        <taxon>Hydrocarboniphaga</taxon>
    </lineage>
</organism>
<dbReference type="PANTHER" id="PTHR33317">
    <property type="entry name" value="POLYNUCLEOTIDYL TRANSFERASE, RIBONUCLEASE H-LIKE SUPERFAMILY PROTEIN"/>
    <property type="match status" value="1"/>
</dbReference>
<dbReference type="AlphaFoldDB" id="I8T418"/>
<dbReference type="SUPFAM" id="SSF53098">
    <property type="entry name" value="Ribonuclease H-like"/>
    <property type="match status" value="1"/>
</dbReference>
<dbReference type="Gene3D" id="3.30.420.140">
    <property type="entry name" value="YqgF/RNase H-like domain"/>
    <property type="match status" value="1"/>
</dbReference>
<proteinExistence type="inferred from homology"/>
<dbReference type="RefSeq" id="WP_007186795.1">
    <property type="nucleotide sequence ID" value="NZ_AKGD01000003.1"/>
</dbReference>
<dbReference type="Proteomes" id="UP000003704">
    <property type="component" value="Unassembled WGS sequence"/>
</dbReference>
<dbReference type="GO" id="GO:0004518">
    <property type="term" value="F:nuclease activity"/>
    <property type="evidence" value="ECO:0007669"/>
    <property type="project" value="UniProtKB-KW"/>
</dbReference>
<accession>I8T418</accession>
<comment type="function">
    <text evidence="5">Could be a nuclease involved in processing of the 5'-end of pre-16S rRNA.</text>
</comment>
<dbReference type="STRING" id="1172194.WQQ_38600"/>
<dbReference type="GO" id="GO:0005829">
    <property type="term" value="C:cytosol"/>
    <property type="evidence" value="ECO:0007669"/>
    <property type="project" value="TreeGrafter"/>
</dbReference>
<protein>
    <recommendedName>
        <fullName evidence="5">Putative pre-16S rRNA nuclease</fullName>
        <ecNumber evidence="5">3.1.-.-</ecNumber>
    </recommendedName>
</protein>
<keyword evidence="4 5" id="KW-0378">Hydrolase</keyword>
<dbReference type="SMART" id="SM00732">
    <property type="entry name" value="YqgFc"/>
    <property type="match status" value="1"/>
</dbReference>
<dbReference type="NCBIfam" id="TIGR00250">
    <property type="entry name" value="RNAse_H_YqgF"/>
    <property type="match status" value="1"/>
</dbReference>
<evidence type="ECO:0000256" key="3">
    <source>
        <dbReference type="ARBA" id="ARBA00022722"/>
    </source>
</evidence>
<dbReference type="GO" id="GO:0016788">
    <property type="term" value="F:hydrolase activity, acting on ester bonds"/>
    <property type="evidence" value="ECO:0007669"/>
    <property type="project" value="UniProtKB-UniRule"/>
</dbReference>